<comment type="caution">
    <text evidence="6">The sequence shown here is derived from an EMBL/GenBank/DDBJ whole genome shotgun (WGS) entry which is preliminary data.</text>
</comment>
<evidence type="ECO:0000313" key="6">
    <source>
        <dbReference type="EMBL" id="TLX41538.1"/>
    </source>
</evidence>
<dbReference type="AlphaFoldDB" id="A0A6C1KBA4"/>
<dbReference type="Gene3D" id="3.40.605.10">
    <property type="entry name" value="Aldehyde Dehydrogenase, Chain A, domain 1"/>
    <property type="match status" value="1"/>
</dbReference>
<comment type="similarity">
    <text evidence="1 4">Belongs to the aldehyde dehydrogenase family.</text>
</comment>
<protein>
    <submittedName>
        <fullName evidence="6">NAD-dependent succinate-semialdehyde dehydrogenase</fullName>
    </submittedName>
</protein>
<dbReference type="PROSITE" id="PS00687">
    <property type="entry name" value="ALDEHYDE_DEHYDR_GLU"/>
    <property type="match status" value="1"/>
</dbReference>
<dbReference type="RefSeq" id="WP_138401048.1">
    <property type="nucleotide sequence ID" value="NZ_JBAFVI010000006.1"/>
</dbReference>
<dbReference type="GeneID" id="95775538"/>
<dbReference type="InterPro" id="IPR016162">
    <property type="entry name" value="Ald_DH_N"/>
</dbReference>
<dbReference type="Pfam" id="PF00171">
    <property type="entry name" value="Aldedh"/>
    <property type="match status" value="1"/>
</dbReference>
<keyword evidence="2 4" id="KW-0560">Oxidoreductase</keyword>
<sequence length="492" mass="51823">MAAPQPVSRSATARFALLRDKMLIGGAWVDADSGATIEVNNPATGEIIGTIPKAGAAETRRAIEAASEAFKTWRATTAAERAVKLHKLADLITQNADELAAILTTEQGKPLAEAKGEIGASAGYVRWFAEEARRLYGDVIPSPWGNRRILVTKEPVGVVAAVTPWNFPSSMLSRKIGAALAAGCTVVAKPSELTPYSGLAWGVLAEMAGIPAGVVNIVVGEAPAIGGEMTSNPLVKKVTFTGSTPVGKLLMKQSADTMKKISMELGGNAPFLVFDDADLDLAVEQAIASKFRNVGQTCVCANRFYVQAGIYDAFAAKFAEASKKLKVGNGLDEGVVAGPLIDDRALAKVERLLKDALDKGATVLTGGKQPAIGGTFFEPTVLAGATQDMAFARDEIFGPLAPLFKFETEEQAVAYANATEYGLACYFFTKDLGRAFRVAEKLEYGQVGINAGVITTEVAPFGGVKESGMGREGSKYGCDDYLNIKYMCVGGL</sequence>
<gene>
    <name evidence="6" type="ORF">FBQ73_18980</name>
</gene>
<feature type="active site" evidence="3">
    <location>
        <position position="264"/>
    </location>
</feature>
<dbReference type="InterPro" id="IPR029510">
    <property type="entry name" value="Ald_DH_CS_GLU"/>
</dbReference>
<dbReference type="GO" id="GO:0004777">
    <property type="term" value="F:succinate-semialdehyde dehydrogenase (NAD+) activity"/>
    <property type="evidence" value="ECO:0007669"/>
    <property type="project" value="TreeGrafter"/>
</dbReference>
<evidence type="ECO:0000313" key="7">
    <source>
        <dbReference type="Proteomes" id="UP000305131"/>
    </source>
</evidence>
<dbReference type="InterPro" id="IPR015590">
    <property type="entry name" value="Aldehyde_DH_dom"/>
</dbReference>
<dbReference type="OrthoDB" id="9812625at2"/>
<feature type="domain" description="Aldehyde dehydrogenase" evidence="5">
    <location>
        <begin position="28"/>
        <end position="486"/>
    </location>
</feature>
<dbReference type="NCBIfam" id="TIGR01780">
    <property type="entry name" value="SSADH"/>
    <property type="match status" value="1"/>
</dbReference>
<dbReference type="InterPro" id="IPR016163">
    <property type="entry name" value="Ald_DH_C"/>
</dbReference>
<dbReference type="GO" id="GO:0009450">
    <property type="term" value="P:gamma-aminobutyric acid catabolic process"/>
    <property type="evidence" value="ECO:0007669"/>
    <property type="project" value="InterPro"/>
</dbReference>
<dbReference type="PANTHER" id="PTHR43353">
    <property type="entry name" value="SUCCINATE-SEMIALDEHYDE DEHYDROGENASE, MITOCHONDRIAL"/>
    <property type="match status" value="1"/>
</dbReference>
<accession>A0A6C1KBA4</accession>
<dbReference type="Proteomes" id="UP000305131">
    <property type="component" value="Unassembled WGS sequence"/>
</dbReference>
<dbReference type="InterPro" id="IPR050740">
    <property type="entry name" value="Aldehyde_DH_Superfamily"/>
</dbReference>
<dbReference type="SUPFAM" id="SSF53720">
    <property type="entry name" value="ALDH-like"/>
    <property type="match status" value="1"/>
</dbReference>
<organism evidence="6 7">
    <name type="scientific">Xanthobacter autotrophicus</name>
    <dbReference type="NCBI Taxonomy" id="280"/>
    <lineage>
        <taxon>Bacteria</taxon>
        <taxon>Pseudomonadati</taxon>
        <taxon>Pseudomonadota</taxon>
        <taxon>Alphaproteobacteria</taxon>
        <taxon>Hyphomicrobiales</taxon>
        <taxon>Xanthobacteraceae</taxon>
        <taxon>Xanthobacter</taxon>
    </lineage>
</organism>
<evidence type="ECO:0000259" key="5">
    <source>
        <dbReference type="Pfam" id="PF00171"/>
    </source>
</evidence>
<dbReference type="FunFam" id="3.40.309.10:FF:000004">
    <property type="entry name" value="Succinate-semialdehyde dehydrogenase I"/>
    <property type="match status" value="1"/>
</dbReference>
<dbReference type="Gene3D" id="3.40.309.10">
    <property type="entry name" value="Aldehyde Dehydrogenase, Chain A, domain 2"/>
    <property type="match status" value="1"/>
</dbReference>
<dbReference type="EMBL" id="VAUP01000037">
    <property type="protein sequence ID" value="TLX41538.1"/>
    <property type="molecule type" value="Genomic_DNA"/>
</dbReference>
<proteinExistence type="inferred from homology"/>
<dbReference type="InterPro" id="IPR010102">
    <property type="entry name" value="Succ_semiAld_DH"/>
</dbReference>
<dbReference type="CDD" id="cd07103">
    <property type="entry name" value="ALDH_F5_SSADH_GabD"/>
    <property type="match status" value="1"/>
</dbReference>
<evidence type="ECO:0000256" key="3">
    <source>
        <dbReference type="PROSITE-ProRule" id="PRU10007"/>
    </source>
</evidence>
<evidence type="ECO:0000256" key="4">
    <source>
        <dbReference type="RuleBase" id="RU003345"/>
    </source>
</evidence>
<reference evidence="6 7" key="1">
    <citation type="submission" date="2019-05" db="EMBL/GenBank/DDBJ databases">
        <authorList>
            <person name="Zhou X."/>
        </authorList>
    </citation>
    <scope>NUCLEOTIDE SEQUENCE [LARGE SCALE GENOMIC DNA]</scope>
    <source>
        <strain evidence="6 7">DSM 432</strain>
    </source>
</reference>
<name>A0A6C1KBA4_XANAU</name>
<evidence type="ECO:0000256" key="2">
    <source>
        <dbReference type="ARBA" id="ARBA00023002"/>
    </source>
</evidence>
<dbReference type="FunFam" id="3.40.605.10:FF:000005">
    <property type="entry name" value="Succinate-semialdehyde dehydrogenase I"/>
    <property type="match status" value="1"/>
</dbReference>
<dbReference type="InterPro" id="IPR016161">
    <property type="entry name" value="Ald_DH/histidinol_DH"/>
</dbReference>
<dbReference type="PANTHER" id="PTHR43353:SF5">
    <property type="entry name" value="SUCCINATE-SEMIALDEHYDE DEHYDROGENASE, MITOCHONDRIAL"/>
    <property type="match status" value="1"/>
</dbReference>
<evidence type="ECO:0000256" key="1">
    <source>
        <dbReference type="ARBA" id="ARBA00009986"/>
    </source>
</evidence>